<dbReference type="GO" id="GO:0005576">
    <property type="term" value="C:extracellular region"/>
    <property type="evidence" value="ECO:0007669"/>
    <property type="project" value="TreeGrafter"/>
</dbReference>
<dbReference type="EMBL" id="CP006936">
    <property type="protein sequence ID" value="AHC23369.1"/>
    <property type="molecule type" value="Genomic_DNA"/>
</dbReference>
<evidence type="ECO:0000313" key="4">
    <source>
        <dbReference type="Proteomes" id="UP000018763"/>
    </source>
</evidence>
<dbReference type="Pfam" id="PF02470">
    <property type="entry name" value="MlaD"/>
    <property type="match status" value="1"/>
</dbReference>
<dbReference type="PANTHER" id="PTHR33371">
    <property type="entry name" value="INTERMEMBRANE PHOSPHOLIPID TRANSPORT SYSTEM BINDING PROTEIN MLAD-RELATED"/>
    <property type="match status" value="1"/>
</dbReference>
<dbReference type="RefSeq" id="WP_019514188.1">
    <property type="nucleotide sequence ID" value="NC_023036.2"/>
</dbReference>
<dbReference type="GO" id="GO:0051701">
    <property type="term" value="P:biological process involved in interaction with host"/>
    <property type="evidence" value="ECO:0007669"/>
    <property type="project" value="TreeGrafter"/>
</dbReference>
<feature type="domain" description="Mammalian cell entry C-terminal" evidence="2">
    <location>
        <begin position="116"/>
        <end position="264"/>
    </location>
</feature>
<dbReference type="NCBIfam" id="TIGR00996">
    <property type="entry name" value="Mtu_fam_mce"/>
    <property type="match status" value="1"/>
</dbReference>
<sequence>MSIKGTLFKLGAISAVLLTFTAVIFVVFAQLRFDRTTGYSAIFENASGLRTGQFVRAYGVEVGKVEGVTLIDGGQRVRVDFEVERNLQLFSETTAAIRYLDLIGNRYVELRRGDSNTVLPAGSTIPLERTEPALDLDALVGGFRPLFKSLDSNKVNNIANSIITIFQGQGGTINNILDQTAELTSALADRDQAIGEVITNLNTVLDTTVKHQKQLDETLVNFEALITGLKNRADPIGASVADISDAAGSLSDLLADNRPLLRDSFGYLETIQQPLVDQLDQVDDIVQKIPASLKIIGRAGGIYGDFFNFYACDLSLRLNGLQPGGPVRTVRVTTQPTGRCTPQ</sequence>
<proteinExistence type="predicted"/>
<dbReference type="eggNOG" id="COG1463">
    <property type="taxonomic scope" value="Bacteria"/>
</dbReference>
<dbReference type="InterPro" id="IPR003399">
    <property type="entry name" value="Mce/MlaD"/>
</dbReference>
<organism evidence="3 4">
    <name type="scientific">Mycolicibacterium neoaurum VKM Ac-1815D</name>
    <dbReference type="NCBI Taxonomy" id="700508"/>
    <lineage>
        <taxon>Bacteria</taxon>
        <taxon>Bacillati</taxon>
        <taxon>Actinomycetota</taxon>
        <taxon>Actinomycetes</taxon>
        <taxon>Mycobacteriales</taxon>
        <taxon>Mycobacteriaceae</taxon>
        <taxon>Mycolicibacterium</taxon>
    </lineage>
</organism>
<dbReference type="InterPro" id="IPR024516">
    <property type="entry name" value="Mce_C"/>
</dbReference>
<name>V5X7H3_MYCNE</name>
<dbReference type="KEGG" id="mne:D174_01620"/>
<keyword evidence="4" id="KW-1185">Reference proteome</keyword>
<reference evidence="3 4" key="1">
    <citation type="journal article" date="2014" name="Genome Announc.">
        <title>Complete Genome Sequence of Sterol-Transforming Mycobacterium neoaurum Strain VKM Ac-1815D.</title>
        <authorList>
            <person name="Shtratnikova V.Y."/>
            <person name="Bragin E.Y."/>
            <person name="Dovbnya D.V."/>
            <person name="Pekov Y.A."/>
            <person name="Schelkunov M.I."/>
            <person name="Strizhov N."/>
            <person name="Ivashina T.V."/>
            <person name="Ashapkin V.V."/>
            <person name="Donova M.V."/>
        </authorList>
    </citation>
    <scope>NUCLEOTIDE SEQUENCE [LARGE SCALE GENOMIC DNA]</scope>
    <source>
        <strain evidence="3 4">VKM Ac-1815D</strain>
    </source>
</reference>
<evidence type="ECO:0000259" key="2">
    <source>
        <dbReference type="Pfam" id="PF11887"/>
    </source>
</evidence>
<dbReference type="AlphaFoldDB" id="V5X7H3"/>
<dbReference type="HOGENOM" id="CLU_026704_1_0_11"/>
<dbReference type="InterPro" id="IPR005693">
    <property type="entry name" value="Mce"/>
</dbReference>
<dbReference type="GeneID" id="43448222"/>
<dbReference type="Proteomes" id="UP000018763">
    <property type="component" value="Chromosome"/>
</dbReference>
<protein>
    <submittedName>
        <fullName evidence="3">Mammalian cell entry protein</fullName>
    </submittedName>
</protein>
<dbReference type="InterPro" id="IPR052336">
    <property type="entry name" value="MlaD_Phospholipid_Transporter"/>
</dbReference>
<dbReference type="Pfam" id="PF11887">
    <property type="entry name" value="Mce4_CUP1"/>
    <property type="match status" value="1"/>
</dbReference>
<gene>
    <name evidence="3" type="ORF">D174_01620</name>
</gene>
<evidence type="ECO:0000259" key="1">
    <source>
        <dbReference type="Pfam" id="PF02470"/>
    </source>
</evidence>
<dbReference type="PANTHER" id="PTHR33371:SF17">
    <property type="entry name" value="MCE-FAMILY PROTEIN MCE1B"/>
    <property type="match status" value="1"/>
</dbReference>
<evidence type="ECO:0000313" key="3">
    <source>
        <dbReference type="EMBL" id="AHC23369.1"/>
    </source>
</evidence>
<accession>V5X7H3</accession>
<feature type="domain" description="Mce/MlaD" evidence="1">
    <location>
        <begin position="37"/>
        <end position="112"/>
    </location>
</feature>